<comment type="caution">
    <text evidence="3">The sequence shown here is derived from an EMBL/GenBank/DDBJ whole genome shotgun (WGS) entry which is preliminary data.</text>
</comment>
<reference evidence="3 4" key="1">
    <citation type="submission" date="2020-08" db="EMBL/GenBank/DDBJ databases">
        <title>Genomic Encyclopedia of Type Strains, Phase III (KMG-III): the genomes of soil and plant-associated and newly described type strains.</title>
        <authorList>
            <person name="Whitman W."/>
        </authorList>
    </citation>
    <scope>NUCLEOTIDE SEQUENCE [LARGE SCALE GENOMIC DNA]</scope>
    <source>
        <strain evidence="3 4">CECT 8075</strain>
    </source>
</reference>
<evidence type="ECO:0000313" key="4">
    <source>
        <dbReference type="Proteomes" id="UP000536179"/>
    </source>
</evidence>
<sequence length="249" mass="27270">MSDKPNDASESNPVSDDEPQSEAAVTEQTTADAKKDDSPGCLPAVVAGTLLMGIVAAVLCGVTTWILFQKRAEIAVRTLEGFVPMIEQSLLEPEDKADVIKQFESLIKEMSAPDYPPASAAAIMQRVVRLPIPHWGELDAVESFVNENYEGDDKERALTDLSRVRKAVQANLATVFDVVDVLEPVAVVNETTGSRSLKTKMTRKDIDQVIERAGLLADRAKIKDQRYPRIDMATILRQEIKAAKTEGGY</sequence>
<name>A0A7W5E4K2_9BACT</name>
<accession>A0A7W5E4K2</accession>
<evidence type="ECO:0000313" key="3">
    <source>
        <dbReference type="EMBL" id="MBB3210029.1"/>
    </source>
</evidence>
<keyword evidence="2" id="KW-1133">Transmembrane helix</keyword>
<keyword evidence="4" id="KW-1185">Reference proteome</keyword>
<feature type="region of interest" description="Disordered" evidence="1">
    <location>
        <begin position="1"/>
        <end position="38"/>
    </location>
</feature>
<feature type="transmembrane region" description="Helical" evidence="2">
    <location>
        <begin position="44"/>
        <end position="68"/>
    </location>
</feature>
<dbReference type="AlphaFoldDB" id="A0A7W5E4K2"/>
<dbReference type="EMBL" id="JACHXU010000030">
    <property type="protein sequence ID" value="MBB3210029.1"/>
    <property type="molecule type" value="Genomic_DNA"/>
</dbReference>
<evidence type="ECO:0008006" key="5">
    <source>
        <dbReference type="Google" id="ProtNLM"/>
    </source>
</evidence>
<gene>
    <name evidence="3" type="ORF">FHS27_005875</name>
</gene>
<keyword evidence="2" id="KW-0812">Transmembrane</keyword>
<evidence type="ECO:0000256" key="2">
    <source>
        <dbReference type="SAM" id="Phobius"/>
    </source>
</evidence>
<dbReference type="Proteomes" id="UP000536179">
    <property type="component" value="Unassembled WGS sequence"/>
</dbReference>
<protein>
    <recommendedName>
        <fullName evidence="5">Transmembrane protein</fullName>
    </recommendedName>
</protein>
<evidence type="ECO:0000256" key="1">
    <source>
        <dbReference type="SAM" id="MobiDB-lite"/>
    </source>
</evidence>
<keyword evidence="2" id="KW-0472">Membrane</keyword>
<dbReference type="RefSeq" id="WP_184309070.1">
    <property type="nucleotide sequence ID" value="NZ_JACHXU010000030.1"/>
</dbReference>
<proteinExistence type="predicted"/>
<organism evidence="3 4">
    <name type="scientific">Aporhodopirellula rubra</name>
    <dbReference type="NCBI Taxonomy" id="980271"/>
    <lineage>
        <taxon>Bacteria</taxon>
        <taxon>Pseudomonadati</taxon>
        <taxon>Planctomycetota</taxon>
        <taxon>Planctomycetia</taxon>
        <taxon>Pirellulales</taxon>
        <taxon>Pirellulaceae</taxon>
        <taxon>Aporhodopirellula</taxon>
    </lineage>
</organism>